<dbReference type="PROSITE" id="PS51206">
    <property type="entry name" value="SF3_HELICASE_1"/>
    <property type="match status" value="1"/>
</dbReference>
<dbReference type="EMBL" id="SLUI01000006">
    <property type="protein sequence ID" value="TCL37229.1"/>
    <property type="molecule type" value="Genomic_DNA"/>
</dbReference>
<evidence type="ECO:0000313" key="5">
    <source>
        <dbReference type="EMBL" id="TCL37229.1"/>
    </source>
</evidence>
<protein>
    <submittedName>
        <fullName evidence="5">Putative DNA primase/helicase</fullName>
    </submittedName>
</protein>
<keyword evidence="6" id="KW-1185">Reference proteome</keyword>
<evidence type="ECO:0000256" key="1">
    <source>
        <dbReference type="ARBA" id="ARBA00022741"/>
    </source>
</evidence>
<dbReference type="Pfam" id="PF19263">
    <property type="entry name" value="DUF5906"/>
    <property type="match status" value="1"/>
</dbReference>
<dbReference type="SUPFAM" id="SSF52540">
    <property type="entry name" value="P-loop containing nucleoside triphosphate hydrolases"/>
    <property type="match status" value="1"/>
</dbReference>
<dbReference type="InterPro" id="IPR014015">
    <property type="entry name" value="Helicase_SF3_DNA-vir"/>
</dbReference>
<feature type="domain" description="SF3 helicase" evidence="4">
    <location>
        <begin position="348"/>
        <end position="502"/>
    </location>
</feature>
<dbReference type="Proteomes" id="UP000295063">
    <property type="component" value="Unassembled WGS sequence"/>
</dbReference>
<dbReference type="GO" id="GO:0005524">
    <property type="term" value="F:ATP binding"/>
    <property type="evidence" value="ECO:0007669"/>
    <property type="project" value="UniProtKB-KW"/>
</dbReference>
<evidence type="ECO:0000259" key="4">
    <source>
        <dbReference type="PROSITE" id="PS51206"/>
    </source>
</evidence>
<keyword evidence="2" id="KW-0378">Hydrolase</keyword>
<dbReference type="Pfam" id="PF08706">
    <property type="entry name" value="D5_N"/>
    <property type="match status" value="1"/>
</dbReference>
<dbReference type="InterPro" id="IPR014818">
    <property type="entry name" value="Phage/plasmid_primase_P4_C"/>
</dbReference>
<comment type="caution">
    <text evidence="5">The sequence shown here is derived from an EMBL/GenBank/DDBJ whole genome shotgun (WGS) entry which is preliminary data.</text>
</comment>
<sequence>MSMYKGYLKTKGKVPLEKMEEMRPSPPDRGDYAGVLADDMIQIDVDNKEQAEIVHEIVNYLELNCNILQTTRGLHFYFKNPAVNSVKNRSVKAYTPVGIKVDVGVGLKNGLVPLVVSGIAREWLNQTEEPDELPDWLRPVKITPVDWFHFGEGDGRNQELFNYIIKLQSAGIAKTSIIEAINLINRFILKTPLTQREIDTITRDEAFPTETFFGERGKFLHDGFARWFINNEHVARIDGMLHIYQNGLYTNNWELFERKMLGKIPTLTSSQRSEVLRYIQVTCDNEVSLAEPRYIGLKSKIYDIETDSLLDYNPKIVLKNRIPYDYDPTAYDPSVDTVFGKITCKDNNLRLLLEEMIGYCLYRKKSFGKTFFLTAGGENGKSTFLDMIKTMLSRENIATLEPADFERRFVNAQLFGKLANIGDDISSNYRENSSIFKKLVTGESIMVENKGETPFILDNYATLIFCTNEMPRINDQSHGFMRRLVIIPFNAKFSASDPDYDPFIKDKLLTENGMKYLLKLAVAGLKRLLKNKRFTDSAQVAEQLKLYEGINNPVLLFVESHQVENQIARDVYLQYSFWCRENGLVPVSNINFGRILSSKNLFKTAFKKIDGKSFRIYTKIQGA</sequence>
<evidence type="ECO:0000313" key="6">
    <source>
        <dbReference type="Proteomes" id="UP000295063"/>
    </source>
</evidence>
<dbReference type="PANTHER" id="PTHR35372">
    <property type="entry name" value="ATP BINDING PROTEIN-RELATED"/>
    <property type="match status" value="1"/>
</dbReference>
<dbReference type="InterPro" id="IPR006500">
    <property type="entry name" value="Helicase_put_C_phage/plasmid"/>
</dbReference>
<keyword evidence="3" id="KW-0067">ATP-binding</keyword>
<organism evidence="5 6">
    <name type="scientific">Anaerospora hongkongensis</name>
    <dbReference type="NCBI Taxonomy" id="244830"/>
    <lineage>
        <taxon>Bacteria</taxon>
        <taxon>Bacillati</taxon>
        <taxon>Bacillota</taxon>
        <taxon>Negativicutes</taxon>
        <taxon>Selenomonadales</taxon>
        <taxon>Sporomusaceae</taxon>
        <taxon>Anaerospora</taxon>
    </lineage>
</organism>
<dbReference type="OrthoDB" id="9763644at2"/>
<proteinExistence type="predicted"/>
<dbReference type="AlphaFoldDB" id="A0A4R1PX85"/>
<dbReference type="GO" id="GO:0016787">
    <property type="term" value="F:hydrolase activity"/>
    <property type="evidence" value="ECO:0007669"/>
    <property type="project" value="UniProtKB-KW"/>
</dbReference>
<dbReference type="InterPro" id="IPR051620">
    <property type="entry name" value="ORF904-like_C"/>
</dbReference>
<evidence type="ECO:0000256" key="3">
    <source>
        <dbReference type="ARBA" id="ARBA00022840"/>
    </source>
</evidence>
<reference evidence="5 6" key="1">
    <citation type="submission" date="2019-03" db="EMBL/GenBank/DDBJ databases">
        <title>Genomic Encyclopedia of Type Strains, Phase IV (KMG-IV): sequencing the most valuable type-strain genomes for metagenomic binning, comparative biology and taxonomic classification.</title>
        <authorList>
            <person name="Goeker M."/>
        </authorList>
    </citation>
    <scope>NUCLEOTIDE SEQUENCE [LARGE SCALE GENOMIC DNA]</scope>
    <source>
        <strain evidence="5 6">DSM 15969</strain>
    </source>
</reference>
<name>A0A4R1PX85_9FIRM</name>
<dbReference type="NCBIfam" id="TIGR01613">
    <property type="entry name" value="primase_Cterm"/>
    <property type="match status" value="1"/>
</dbReference>
<dbReference type="Gene3D" id="3.40.50.300">
    <property type="entry name" value="P-loop containing nucleotide triphosphate hydrolases"/>
    <property type="match status" value="1"/>
</dbReference>
<keyword evidence="1" id="KW-0547">Nucleotide-binding</keyword>
<dbReference type="GO" id="GO:0004386">
    <property type="term" value="F:helicase activity"/>
    <property type="evidence" value="ECO:0007669"/>
    <property type="project" value="UniProtKB-KW"/>
</dbReference>
<accession>A0A4R1PX85</accession>
<evidence type="ECO:0000256" key="2">
    <source>
        <dbReference type="ARBA" id="ARBA00022801"/>
    </source>
</evidence>
<dbReference type="InterPro" id="IPR045455">
    <property type="entry name" value="NrS-1_pol-like_helicase"/>
</dbReference>
<dbReference type="PANTHER" id="PTHR35372:SF2">
    <property type="entry name" value="SF3 HELICASE DOMAIN-CONTAINING PROTEIN"/>
    <property type="match status" value="1"/>
</dbReference>
<dbReference type="InterPro" id="IPR027417">
    <property type="entry name" value="P-loop_NTPase"/>
</dbReference>
<gene>
    <name evidence="5" type="ORF">EV210_10696</name>
</gene>
<keyword evidence="5" id="KW-0347">Helicase</keyword>